<proteinExistence type="predicted"/>
<keyword evidence="2" id="KW-1185">Reference proteome</keyword>
<dbReference type="HOGENOM" id="CLU_3012764_0_0_10"/>
<gene>
    <name evidence="1" type="ordered locus">BFO_0910</name>
</gene>
<dbReference type="AlphaFoldDB" id="G8UPH4"/>
<name>G8UPH4_TANFA</name>
<evidence type="ECO:0000313" key="2">
    <source>
        <dbReference type="Proteomes" id="UP000005436"/>
    </source>
</evidence>
<dbReference type="KEGG" id="tfo:BFO_0910"/>
<dbReference type="Proteomes" id="UP000005436">
    <property type="component" value="Chromosome"/>
</dbReference>
<reference evidence="2" key="1">
    <citation type="submission" date="2011-12" db="EMBL/GenBank/DDBJ databases">
        <title>Complete sequence of Tannerella forsythia ATCC 43037.</title>
        <authorList>
            <person name="Dewhirst F."/>
            <person name="Tanner A."/>
            <person name="Izard J."/>
            <person name="Brinkac L."/>
            <person name="Durkin A.S."/>
            <person name="Hostetler J."/>
            <person name="Shetty J."/>
            <person name="Torralba M."/>
            <person name="Gill S."/>
            <person name="Nelson K."/>
        </authorList>
    </citation>
    <scope>NUCLEOTIDE SEQUENCE [LARGE SCALE GENOMIC DNA]</scope>
    <source>
        <strain evidence="2">ATCC 43037 / JCM 10827 / CCUG 33226 / KCTC 5666 / FDC 338</strain>
    </source>
</reference>
<sequence length="56" mass="6023">MFPAVSACRIALFTDVFYVVSLLFYTCSEAIAASLPMSYFAAPSPSGSDIDNTSIY</sequence>
<organism evidence="1 2">
    <name type="scientific">Tannerella forsythia (strain ATCC 43037 / JCM 10827 / CCUG 21028 A / KCTC 5666 / FDC 338)</name>
    <name type="common">Bacteroides forsythus</name>
    <dbReference type="NCBI Taxonomy" id="203275"/>
    <lineage>
        <taxon>Bacteria</taxon>
        <taxon>Pseudomonadati</taxon>
        <taxon>Bacteroidota</taxon>
        <taxon>Bacteroidia</taxon>
        <taxon>Bacteroidales</taxon>
        <taxon>Tannerellaceae</taxon>
        <taxon>Tannerella</taxon>
    </lineage>
</organism>
<protein>
    <submittedName>
        <fullName evidence="1">Uncharacterized protein</fullName>
    </submittedName>
</protein>
<dbReference type="STRING" id="203275.BFO_0910"/>
<dbReference type="PATRIC" id="fig|203275.8.peg.811"/>
<accession>G8UPH4</accession>
<dbReference type="EMBL" id="CP003191">
    <property type="protein sequence ID" value="AEW21244.1"/>
    <property type="molecule type" value="Genomic_DNA"/>
</dbReference>
<evidence type="ECO:0000313" key="1">
    <source>
        <dbReference type="EMBL" id="AEW21244.1"/>
    </source>
</evidence>